<dbReference type="Gene3D" id="6.10.280.50">
    <property type="match status" value="1"/>
</dbReference>
<name>A0A1X7BX75_9RHOB</name>
<accession>A0A1X7BX75</accession>
<dbReference type="InterPro" id="IPR007420">
    <property type="entry name" value="DUF465"/>
</dbReference>
<gene>
    <name evidence="2" type="ORF">ROA7745_04063</name>
</gene>
<dbReference type="OrthoDB" id="7745726at2"/>
<dbReference type="EMBL" id="FWXB01000022">
    <property type="protein sequence ID" value="SMC14198.1"/>
    <property type="molecule type" value="Genomic_DNA"/>
</dbReference>
<sequence length="76" mass="9105">MPERKISHRSLAMRIEALRRRHRELDDKVSREQVRNWCDPSLIKRLKQERLHLRDAIRGAQALLSRAGSHRRQTTI</sequence>
<dbReference type="InterPro" id="IPR038444">
    <property type="entry name" value="DUF465_sf"/>
</dbReference>
<keyword evidence="3" id="KW-1185">Reference proteome</keyword>
<organism evidence="2 3">
    <name type="scientific">Roseovarius aestuarii</name>
    <dbReference type="NCBI Taxonomy" id="475083"/>
    <lineage>
        <taxon>Bacteria</taxon>
        <taxon>Pseudomonadati</taxon>
        <taxon>Pseudomonadota</taxon>
        <taxon>Alphaproteobacteria</taxon>
        <taxon>Rhodobacterales</taxon>
        <taxon>Roseobacteraceae</taxon>
        <taxon>Roseovarius</taxon>
    </lineage>
</organism>
<dbReference type="Pfam" id="PF04325">
    <property type="entry name" value="DUF465"/>
    <property type="match status" value="1"/>
</dbReference>
<evidence type="ECO:0000256" key="1">
    <source>
        <dbReference type="SAM" id="Coils"/>
    </source>
</evidence>
<evidence type="ECO:0000313" key="3">
    <source>
        <dbReference type="Proteomes" id="UP000193224"/>
    </source>
</evidence>
<protein>
    <recommendedName>
        <fullName evidence="4">DUF465 domain-containing protein</fullName>
    </recommendedName>
</protein>
<evidence type="ECO:0000313" key="2">
    <source>
        <dbReference type="EMBL" id="SMC14198.1"/>
    </source>
</evidence>
<feature type="coiled-coil region" evidence="1">
    <location>
        <begin position="8"/>
        <end position="63"/>
    </location>
</feature>
<dbReference type="Proteomes" id="UP000193224">
    <property type="component" value="Unassembled WGS sequence"/>
</dbReference>
<dbReference type="AlphaFoldDB" id="A0A1X7BX75"/>
<keyword evidence="1" id="KW-0175">Coiled coil</keyword>
<proteinExistence type="predicted"/>
<dbReference type="RefSeq" id="WP_085802111.1">
    <property type="nucleotide sequence ID" value="NZ_FWXB01000022.1"/>
</dbReference>
<evidence type="ECO:0008006" key="4">
    <source>
        <dbReference type="Google" id="ProtNLM"/>
    </source>
</evidence>
<reference evidence="2 3" key="1">
    <citation type="submission" date="2017-03" db="EMBL/GenBank/DDBJ databases">
        <authorList>
            <person name="Afonso C.L."/>
            <person name="Miller P.J."/>
            <person name="Scott M.A."/>
            <person name="Spackman E."/>
            <person name="Goraichik I."/>
            <person name="Dimitrov K.M."/>
            <person name="Suarez D.L."/>
            <person name="Swayne D.E."/>
        </authorList>
    </citation>
    <scope>NUCLEOTIDE SEQUENCE [LARGE SCALE GENOMIC DNA]</scope>
    <source>
        <strain evidence="2 3">CECT 7745</strain>
    </source>
</reference>